<organism evidence="1 2">
    <name type="scientific">Dactylosporangium salmoneum</name>
    <dbReference type="NCBI Taxonomy" id="53361"/>
    <lineage>
        <taxon>Bacteria</taxon>
        <taxon>Bacillati</taxon>
        <taxon>Actinomycetota</taxon>
        <taxon>Actinomycetes</taxon>
        <taxon>Micromonosporales</taxon>
        <taxon>Micromonosporaceae</taxon>
        <taxon>Dactylosporangium</taxon>
    </lineage>
</organism>
<protein>
    <submittedName>
        <fullName evidence="1">Uncharacterized protein</fullName>
    </submittedName>
</protein>
<dbReference type="RefSeq" id="WP_344618734.1">
    <property type="nucleotide sequence ID" value="NZ_BAAARV010000088.1"/>
</dbReference>
<dbReference type="Proteomes" id="UP001501444">
    <property type="component" value="Unassembled WGS sequence"/>
</dbReference>
<dbReference type="EMBL" id="BAAARV010000088">
    <property type="protein sequence ID" value="GAA2381492.1"/>
    <property type="molecule type" value="Genomic_DNA"/>
</dbReference>
<name>A0ABN3HIZ3_9ACTN</name>
<gene>
    <name evidence="1" type="ORF">GCM10010170_089270</name>
</gene>
<comment type="caution">
    <text evidence="1">The sequence shown here is derived from an EMBL/GenBank/DDBJ whole genome shotgun (WGS) entry which is preliminary data.</text>
</comment>
<evidence type="ECO:0000313" key="2">
    <source>
        <dbReference type="Proteomes" id="UP001501444"/>
    </source>
</evidence>
<reference evidence="1 2" key="1">
    <citation type="journal article" date="2019" name="Int. J. Syst. Evol. Microbiol.">
        <title>The Global Catalogue of Microorganisms (GCM) 10K type strain sequencing project: providing services to taxonomists for standard genome sequencing and annotation.</title>
        <authorList>
            <consortium name="The Broad Institute Genomics Platform"/>
            <consortium name="The Broad Institute Genome Sequencing Center for Infectious Disease"/>
            <person name="Wu L."/>
            <person name="Ma J."/>
        </authorList>
    </citation>
    <scope>NUCLEOTIDE SEQUENCE [LARGE SCALE GENOMIC DNA]</scope>
    <source>
        <strain evidence="1 2">JCM 3272</strain>
    </source>
</reference>
<proteinExistence type="predicted"/>
<keyword evidence="2" id="KW-1185">Reference proteome</keyword>
<accession>A0ABN3HIZ3</accession>
<sequence>MGIDLAFDDEGLDKAVRALAEDGDATAALELVEGEGDAHRREQAVSVLGAAGVNEIESLRALAARQSYRPERWLLLGAALAAAAWGVREAPGRDKRIDRRIIAQKALVAESRTALRRAAALSPGDAVPWSELTGVVIGAPLHATETADVFKRACVLTPGLYLAHARHLVGLTRRWYGSPDRVLAFAHARVEGRPDGHPLHALVALAHIEGYVDGVLRGTTVGRFWRAWRYFADPVVRHEIDSAANRLLAGPDDHPWSMSAHQAFAAAYQRAGDLGRARAHLLRSGERAAVWPWRYFGDPGSRFAAARQAALP</sequence>
<evidence type="ECO:0000313" key="1">
    <source>
        <dbReference type="EMBL" id="GAA2381492.1"/>
    </source>
</evidence>